<feature type="transmembrane region" description="Helical" evidence="1">
    <location>
        <begin position="20"/>
        <end position="39"/>
    </location>
</feature>
<dbReference type="EMBL" id="RCZD01000019">
    <property type="protein sequence ID" value="TPG55440.1"/>
    <property type="molecule type" value="Genomic_DNA"/>
</dbReference>
<comment type="caution">
    <text evidence="2">The sequence shown here is derived from an EMBL/GenBank/DDBJ whole genome shotgun (WGS) entry which is preliminary data.</text>
</comment>
<feature type="transmembrane region" description="Helical" evidence="1">
    <location>
        <begin position="67"/>
        <end position="90"/>
    </location>
</feature>
<keyword evidence="1" id="KW-1133">Transmembrane helix</keyword>
<evidence type="ECO:0000256" key="1">
    <source>
        <dbReference type="SAM" id="Phobius"/>
    </source>
</evidence>
<gene>
    <name evidence="2" type="ORF">EAH77_23780</name>
</gene>
<organism evidence="2 3">
    <name type="scientific">Ewingella americana</name>
    <dbReference type="NCBI Taxonomy" id="41202"/>
    <lineage>
        <taxon>Bacteria</taxon>
        <taxon>Pseudomonadati</taxon>
        <taxon>Pseudomonadota</taxon>
        <taxon>Gammaproteobacteria</taxon>
        <taxon>Enterobacterales</taxon>
        <taxon>Yersiniaceae</taxon>
        <taxon>Ewingella</taxon>
    </lineage>
</organism>
<reference evidence="2 3" key="1">
    <citation type="journal article" date="2019" name="Environ. Microbiol.">
        <title>Species interactions and distinct microbial communities in high Arctic permafrost affected cryosols are associated with the CH4 and CO2 gas fluxes.</title>
        <authorList>
            <person name="Altshuler I."/>
            <person name="Hamel J."/>
            <person name="Turney S."/>
            <person name="Magnuson E."/>
            <person name="Levesque R."/>
            <person name="Greer C."/>
            <person name="Whyte L.G."/>
        </authorList>
    </citation>
    <scope>NUCLEOTIDE SEQUENCE [LARGE SCALE GENOMIC DNA]</scope>
    <source>
        <strain evidence="2 3">E4</strain>
    </source>
</reference>
<protein>
    <submittedName>
        <fullName evidence="2">Uncharacterized protein</fullName>
    </submittedName>
</protein>
<keyword evidence="1" id="KW-0812">Transmembrane</keyword>
<keyword evidence="3" id="KW-1185">Reference proteome</keyword>
<dbReference type="Proteomes" id="UP000317663">
    <property type="component" value="Unassembled WGS sequence"/>
</dbReference>
<accession>A0A502G1N0</accession>
<proteinExistence type="predicted"/>
<dbReference type="AlphaFoldDB" id="A0A502G1N0"/>
<name>A0A502G1N0_9GAMM</name>
<keyword evidence="1" id="KW-0472">Membrane</keyword>
<evidence type="ECO:0000313" key="3">
    <source>
        <dbReference type="Proteomes" id="UP000317663"/>
    </source>
</evidence>
<sequence length="92" mass="10849">MVCFLHSIGSNNIFYMYWKLILLALALYGTSVWMILHAANAWKTGVLIETRKMSPIKDYYYRGEFMYYFQITLYSLGGSFMTGFATWLLMNR</sequence>
<evidence type="ECO:0000313" key="2">
    <source>
        <dbReference type="EMBL" id="TPG55440.1"/>
    </source>
</evidence>